<dbReference type="RefSeq" id="WP_102244070.1">
    <property type="nucleotide sequence ID" value="NZ_CP025704.1"/>
</dbReference>
<dbReference type="EMBL" id="CP025704">
    <property type="protein sequence ID" value="AUN98779.1"/>
    <property type="molecule type" value="Genomic_DNA"/>
</dbReference>
<gene>
    <name evidence="1" type="ORF">C0V70_11845</name>
</gene>
<dbReference type="Gene3D" id="3.50.50.60">
    <property type="entry name" value="FAD/NAD(P)-binding domain"/>
    <property type="match status" value="1"/>
</dbReference>
<dbReference type="PANTHER" id="PTHR16128:SF5">
    <property type="entry name" value="FAD_NAD(P)-BINDING OXIDOREDUCTASE FAMILY PROTEIN"/>
    <property type="match status" value="1"/>
</dbReference>
<dbReference type="SUPFAM" id="SSF51905">
    <property type="entry name" value="FAD/NAD(P)-binding domain"/>
    <property type="match status" value="1"/>
</dbReference>
<evidence type="ECO:0000313" key="1">
    <source>
        <dbReference type="EMBL" id="AUN98779.1"/>
    </source>
</evidence>
<dbReference type="GO" id="GO:0016491">
    <property type="term" value="F:oxidoreductase activity"/>
    <property type="evidence" value="ECO:0007669"/>
    <property type="project" value="InterPro"/>
</dbReference>
<organism evidence="1 2">
    <name type="scientific">Bacteriovorax stolpii</name>
    <name type="common">Bdellovibrio stolpii</name>
    <dbReference type="NCBI Taxonomy" id="960"/>
    <lineage>
        <taxon>Bacteria</taxon>
        <taxon>Pseudomonadati</taxon>
        <taxon>Bdellovibrionota</taxon>
        <taxon>Bacteriovoracia</taxon>
        <taxon>Bacteriovoracales</taxon>
        <taxon>Bacteriovoracaceae</taxon>
        <taxon>Bacteriovorax</taxon>
    </lineage>
</organism>
<keyword evidence="2" id="KW-1185">Reference proteome</keyword>
<dbReference type="Pfam" id="PF01593">
    <property type="entry name" value="Amino_oxidase"/>
    <property type="match status" value="1"/>
</dbReference>
<name>A0A2K9NTD0_BACTC</name>
<reference evidence="1 2" key="1">
    <citation type="submission" date="2018-01" db="EMBL/GenBank/DDBJ databases">
        <title>Complete genome sequence of Bacteriovorax stolpii DSM12778.</title>
        <authorList>
            <person name="Tang B."/>
            <person name="Chang J."/>
        </authorList>
    </citation>
    <scope>NUCLEOTIDE SEQUENCE [LARGE SCALE GENOMIC DNA]</scope>
    <source>
        <strain evidence="1 2">DSM 12778</strain>
    </source>
</reference>
<dbReference type="PANTHER" id="PTHR16128">
    <property type="entry name" value="FAD/NAD(P)-BINDING OXIDOREDUCTASE FAMILY PROTEIN"/>
    <property type="match status" value="1"/>
</dbReference>
<dbReference type="Pfam" id="PF13450">
    <property type="entry name" value="NAD_binding_8"/>
    <property type="match status" value="1"/>
</dbReference>
<dbReference type="KEGG" id="bsto:C0V70_11845"/>
<dbReference type="InterPro" id="IPR036188">
    <property type="entry name" value="FAD/NAD-bd_sf"/>
</dbReference>
<dbReference type="Proteomes" id="UP000235584">
    <property type="component" value="Chromosome"/>
</dbReference>
<dbReference type="InterPro" id="IPR002937">
    <property type="entry name" value="Amino_oxidase"/>
</dbReference>
<evidence type="ECO:0000313" key="2">
    <source>
        <dbReference type="Proteomes" id="UP000235584"/>
    </source>
</evidence>
<dbReference type="Gene3D" id="3.90.660.10">
    <property type="match status" value="1"/>
</dbReference>
<accession>A0A2K9NTD0</accession>
<proteinExistence type="predicted"/>
<sequence length="318" mass="36096">MKKDYIIIGAGLSGLNTAKKLVTQNQGDVLILEKSRGLGGRMATRRTLDARFDHGAQFYRKKVDLFSLHDYWRDHNVNQHWFLSDEGDHWCGKWGMTSLAKTLGEGLSISLEKEVQSIHFENGLWKLISNKNEEWLARHLIITSPIPQTTKLLGHLEKEKLLNPHQWNELKGITYTKALIALVTLEGPFSLKNGYVEFQEGDFFSISDQYQKGVSPIPALTVTMSALFSEKEFENEEAMILEKILTGLKASYPEVKIKNAELKKWRYCRPEKQLKDYFFEIAPKLYLAGDAFGGSSLGGAVRSSESLCRHLLGEADEK</sequence>
<dbReference type="AlphaFoldDB" id="A0A2K9NTD0"/>
<protein>
    <submittedName>
        <fullName evidence="1">Uncharacterized protein</fullName>
    </submittedName>
</protein>
<dbReference type="OrthoDB" id="5792777at2"/>